<dbReference type="AlphaFoldDB" id="D6TF22"/>
<dbReference type="SUPFAM" id="SSF50998">
    <property type="entry name" value="Quinoprotein alcohol dehydrogenase-like"/>
    <property type="match status" value="1"/>
</dbReference>
<dbReference type="PROSITE" id="PS50082">
    <property type="entry name" value="WD_REPEATS_2"/>
    <property type="match status" value="1"/>
</dbReference>
<organism evidence="3 4">
    <name type="scientific">Ktedonobacter racemifer DSM 44963</name>
    <dbReference type="NCBI Taxonomy" id="485913"/>
    <lineage>
        <taxon>Bacteria</taxon>
        <taxon>Bacillati</taxon>
        <taxon>Chloroflexota</taxon>
        <taxon>Ktedonobacteria</taxon>
        <taxon>Ktedonobacterales</taxon>
        <taxon>Ktedonobacteraceae</taxon>
        <taxon>Ktedonobacter</taxon>
    </lineage>
</organism>
<dbReference type="CDD" id="cd00200">
    <property type="entry name" value="WD40"/>
    <property type="match status" value="1"/>
</dbReference>
<dbReference type="SMART" id="SM00320">
    <property type="entry name" value="WD40"/>
    <property type="match status" value="6"/>
</dbReference>
<proteinExistence type="predicted"/>
<dbReference type="Gene3D" id="2.130.10.10">
    <property type="entry name" value="YVTN repeat-like/Quinoprotein amine dehydrogenase"/>
    <property type="match status" value="3"/>
</dbReference>
<comment type="caution">
    <text evidence="3">The sequence shown here is derived from an EMBL/GenBank/DDBJ whole genome shotgun (WGS) entry which is preliminary data.</text>
</comment>
<keyword evidence="2" id="KW-0472">Membrane</keyword>
<evidence type="ECO:0000313" key="4">
    <source>
        <dbReference type="Proteomes" id="UP000004508"/>
    </source>
</evidence>
<dbReference type="RefSeq" id="WP_007907777.1">
    <property type="nucleotide sequence ID" value="NZ_ADVG01000001.1"/>
</dbReference>
<keyword evidence="2" id="KW-0812">Transmembrane</keyword>
<dbReference type="STRING" id="485913.Krac_12043"/>
<dbReference type="InterPro" id="IPR001680">
    <property type="entry name" value="WD40_rpt"/>
</dbReference>
<dbReference type="Pfam" id="PF00400">
    <property type="entry name" value="WD40"/>
    <property type="match status" value="4"/>
</dbReference>
<feature type="repeat" description="WD" evidence="1">
    <location>
        <begin position="353"/>
        <end position="394"/>
    </location>
</feature>
<dbReference type="InterPro" id="IPR015943">
    <property type="entry name" value="WD40/YVTN_repeat-like_dom_sf"/>
</dbReference>
<evidence type="ECO:0000313" key="3">
    <source>
        <dbReference type="EMBL" id="EFH90422.1"/>
    </source>
</evidence>
<dbReference type="EMBL" id="ADVG01000001">
    <property type="protein sequence ID" value="EFH90422.1"/>
    <property type="molecule type" value="Genomic_DNA"/>
</dbReference>
<sequence length="517" mass="55802">MTEHNNQFTPEDVDAQIEHFAGSSREQSHLLSNAHSPDERLVADLQLMYRQGAPRAIADEDEQSLQHAWERIAMIAAAKQARRPGRQARPNARNAVMNRADKQPKNVTNLFERRTWQQRIGLIAAACVIVLVVGSMVLLFNAARIKNTNSASGPQLGVTATATPTIASGKPSTTNLPIKLSKNVGKVVYTWNGRANGQMDGFYDLAWSKNSKRIASASLNVVLWDATTGKNSVVLDSNQGSQFSGSILAVKWSPDGRYVASTFGGQILIWDPATKTILHKLTYPGVPVASTATGSGKYLNSYAPLSGGVMIYDFAWSPDGKEIVAANPFHNGTSANESMVTWDVATQQIKTKFIGHTDAVNKIAWSPDGKYIASSAYDSTVRVWDAKYGQEVYKLSGPYAALAWSPTDAKRLLIGFANGTLESIDATNGANPLKYSEQVGLGISSVAWSPDGKMVAAAGKGVKLFDAQKDALLYTYGGNADFIRCMAWSPDGKYIATGDNMGEGGSNTNDVKVWIAR</sequence>
<keyword evidence="2" id="KW-1133">Transmembrane helix</keyword>
<reference evidence="3 4" key="1">
    <citation type="journal article" date="2011" name="Stand. Genomic Sci.">
        <title>Non-contiguous finished genome sequence and contextual data of the filamentous soil bacterium Ktedonobacter racemifer type strain (SOSP1-21).</title>
        <authorList>
            <person name="Chang Y.J."/>
            <person name="Land M."/>
            <person name="Hauser L."/>
            <person name="Chertkov O."/>
            <person name="Del Rio T.G."/>
            <person name="Nolan M."/>
            <person name="Copeland A."/>
            <person name="Tice H."/>
            <person name="Cheng J.F."/>
            <person name="Lucas S."/>
            <person name="Han C."/>
            <person name="Goodwin L."/>
            <person name="Pitluck S."/>
            <person name="Ivanova N."/>
            <person name="Ovchinikova G."/>
            <person name="Pati A."/>
            <person name="Chen A."/>
            <person name="Palaniappan K."/>
            <person name="Mavromatis K."/>
            <person name="Liolios K."/>
            <person name="Brettin T."/>
            <person name="Fiebig A."/>
            <person name="Rohde M."/>
            <person name="Abt B."/>
            <person name="Goker M."/>
            <person name="Detter J.C."/>
            <person name="Woyke T."/>
            <person name="Bristow J."/>
            <person name="Eisen J.A."/>
            <person name="Markowitz V."/>
            <person name="Hugenholtz P."/>
            <person name="Kyrpides N.C."/>
            <person name="Klenk H.P."/>
            <person name="Lapidus A."/>
        </authorList>
    </citation>
    <scope>NUCLEOTIDE SEQUENCE [LARGE SCALE GENOMIC DNA]</scope>
    <source>
        <strain evidence="4">DSM 44963</strain>
    </source>
</reference>
<dbReference type="InParanoid" id="D6TF22"/>
<evidence type="ECO:0000256" key="2">
    <source>
        <dbReference type="SAM" id="Phobius"/>
    </source>
</evidence>
<dbReference type="PROSITE" id="PS50294">
    <property type="entry name" value="WD_REPEATS_REGION"/>
    <property type="match status" value="1"/>
</dbReference>
<accession>D6TF22</accession>
<feature type="transmembrane region" description="Helical" evidence="2">
    <location>
        <begin position="120"/>
        <end position="140"/>
    </location>
</feature>
<dbReference type="OrthoDB" id="134501at2"/>
<keyword evidence="4" id="KW-1185">Reference proteome</keyword>
<dbReference type="Proteomes" id="UP000004508">
    <property type="component" value="Unassembled WGS sequence"/>
</dbReference>
<dbReference type="PANTHER" id="PTHR19879">
    <property type="entry name" value="TRANSCRIPTION INITIATION FACTOR TFIID"/>
    <property type="match status" value="1"/>
</dbReference>
<keyword evidence="1" id="KW-0853">WD repeat</keyword>
<name>D6TF22_KTERA</name>
<dbReference type="eggNOG" id="COG2319">
    <property type="taxonomic scope" value="Bacteria"/>
</dbReference>
<evidence type="ECO:0000256" key="1">
    <source>
        <dbReference type="PROSITE-ProRule" id="PRU00221"/>
    </source>
</evidence>
<protein>
    <submittedName>
        <fullName evidence="3">WD40 repeat, subgroup</fullName>
    </submittedName>
</protein>
<gene>
    <name evidence="3" type="ORF">Krac_12043</name>
</gene>
<dbReference type="PANTHER" id="PTHR19879:SF9">
    <property type="entry name" value="TRANSCRIPTION INITIATION FACTOR TFIID SUBUNIT 5"/>
    <property type="match status" value="1"/>
</dbReference>
<dbReference type="InterPro" id="IPR011047">
    <property type="entry name" value="Quinoprotein_ADH-like_sf"/>
</dbReference>